<dbReference type="Proteomes" id="UP001183643">
    <property type="component" value="Unassembled WGS sequence"/>
</dbReference>
<name>A0AAE3YZE9_9ACTN</name>
<dbReference type="AlphaFoldDB" id="A0AAE3YZE9"/>
<sequence length="233" mass="25053">MTQLHAVTGRFTTEPDGLAALTTPVPRGGLLLGRDRNGVPVPLRIFRPEGTDVALIGNWWAARLIVFRALALGARVVVSSHAPDQWQNLGQWATGRPDRLMLVHGLANPGSIPSGTAIQPILHVVDVNPEAAEAALTQPLQPWQARLTVVQQLVPAAGTVLRAADFAIVQRLNATEASVGAAPLRLTGRDVKLFQRLNVDMAVLLGVGPEAQYFWFTPTTIEQQSLGQAPRRA</sequence>
<reference evidence="1" key="1">
    <citation type="submission" date="2023-07" db="EMBL/GenBank/DDBJ databases">
        <title>Sequencing the genomes of 1000 actinobacteria strains.</title>
        <authorList>
            <person name="Klenk H.-P."/>
        </authorList>
    </citation>
    <scope>NUCLEOTIDE SEQUENCE</scope>
    <source>
        <strain evidence="1">DSM 44707</strain>
    </source>
</reference>
<gene>
    <name evidence="1" type="ORF">J2S41_007737</name>
</gene>
<evidence type="ECO:0000313" key="2">
    <source>
        <dbReference type="Proteomes" id="UP001183643"/>
    </source>
</evidence>
<organism evidence="1 2">
    <name type="scientific">Catenuloplanes atrovinosus</name>
    <dbReference type="NCBI Taxonomy" id="137266"/>
    <lineage>
        <taxon>Bacteria</taxon>
        <taxon>Bacillati</taxon>
        <taxon>Actinomycetota</taxon>
        <taxon>Actinomycetes</taxon>
        <taxon>Micromonosporales</taxon>
        <taxon>Micromonosporaceae</taxon>
        <taxon>Catenuloplanes</taxon>
    </lineage>
</organism>
<dbReference type="RefSeq" id="WP_310375807.1">
    <property type="nucleotide sequence ID" value="NZ_JAVDYB010000001.1"/>
</dbReference>
<accession>A0AAE3YZE9</accession>
<comment type="caution">
    <text evidence="1">The sequence shown here is derived from an EMBL/GenBank/DDBJ whole genome shotgun (WGS) entry which is preliminary data.</text>
</comment>
<keyword evidence="2" id="KW-1185">Reference proteome</keyword>
<evidence type="ECO:0000313" key="1">
    <source>
        <dbReference type="EMBL" id="MDR7280959.1"/>
    </source>
</evidence>
<dbReference type="EMBL" id="JAVDYB010000001">
    <property type="protein sequence ID" value="MDR7280959.1"/>
    <property type="molecule type" value="Genomic_DNA"/>
</dbReference>
<protein>
    <submittedName>
        <fullName evidence="1">Uncharacterized protein</fullName>
    </submittedName>
</protein>
<proteinExistence type="predicted"/>